<accession>D4F7N5</accession>
<dbReference type="AlphaFoldDB" id="D4F7N5"/>
<proteinExistence type="predicted"/>
<evidence type="ECO:0000313" key="2">
    <source>
        <dbReference type="Proteomes" id="UP000003692"/>
    </source>
</evidence>
<reference evidence="1 2" key="1">
    <citation type="submission" date="2010-02" db="EMBL/GenBank/DDBJ databases">
        <authorList>
            <person name="Weinstock G."/>
            <person name="Sodergren E."/>
            <person name="Clifton S."/>
            <person name="Fulton L."/>
            <person name="Fulton B."/>
            <person name="Courtney L."/>
            <person name="Fronick C."/>
            <person name="Harrison M."/>
            <person name="Strong C."/>
            <person name="Farmer C."/>
            <person name="Delahaunty K."/>
            <person name="Markovic C."/>
            <person name="Hall O."/>
            <person name="Minx P."/>
            <person name="Tomlinson C."/>
            <person name="Mitreva M."/>
            <person name="Nelson J."/>
            <person name="Hou S."/>
            <person name="Wollam A."/>
            <person name="Pepin K.H."/>
            <person name="Johnson M."/>
            <person name="Bhonagiri V."/>
            <person name="Zhang X."/>
            <person name="Suruliraj S."/>
            <person name="Warren W."/>
            <person name="Chinwalla A."/>
            <person name="Mardis E.R."/>
            <person name="Wilson R.K."/>
        </authorList>
    </citation>
    <scope>NUCLEOTIDE SEQUENCE [LARGE SCALE GENOMIC DNA]</scope>
    <source>
        <strain evidence="1 2">ATCC 23685</strain>
    </source>
</reference>
<name>D4F7N5_EDWTA</name>
<comment type="caution">
    <text evidence="1">The sequence shown here is derived from an EMBL/GenBank/DDBJ whole genome shotgun (WGS) entry which is preliminary data.</text>
</comment>
<dbReference type="HOGENOM" id="CLU_3215546_0_0_6"/>
<sequence>MGWHGSARTAPRAVNVWHESGRISRTTGISQASGGGCGTHFFND</sequence>
<evidence type="ECO:0000313" key="1">
    <source>
        <dbReference type="EMBL" id="EFE22241.1"/>
    </source>
</evidence>
<dbReference type="EMBL" id="ADGK01000238">
    <property type="protein sequence ID" value="EFE22241.1"/>
    <property type="molecule type" value="Genomic_DNA"/>
</dbReference>
<organism evidence="1 2">
    <name type="scientific">Edwardsiella tarda ATCC 23685</name>
    <dbReference type="NCBI Taxonomy" id="500638"/>
    <lineage>
        <taxon>Bacteria</taxon>
        <taxon>Pseudomonadati</taxon>
        <taxon>Pseudomonadota</taxon>
        <taxon>Gammaproteobacteria</taxon>
        <taxon>Enterobacterales</taxon>
        <taxon>Hafniaceae</taxon>
        <taxon>Edwardsiella</taxon>
    </lineage>
</organism>
<dbReference type="Proteomes" id="UP000003692">
    <property type="component" value="Unassembled WGS sequence"/>
</dbReference>
<protein>
    <submittedName>
        <fullName evidence="1">Uncharacterized protein</fullName>
    </submittedName>
</protein>
<gene>
    <name evidence="1" type="ORF">EDWATA_02771</name>
</gene>